<comment type="caution">
    <text evidence="2">The sequence shown here is derived from an EMBL/GenBank/DDBJ whole genome shotgun (WGS) entry which is preliminary data.</text>
</comment>
<accession>A0ABW0WVP0</accession>
<dbReference type="InterPro" id="IPR043917">
    <property type="entry name" value="DUF5753"/>
</dbReference>
<dbReference type="Proteomes" id="UP001595975">
    <property type="component" value="Unassembled WGS sequence"/>
</dbReference>
<dbReference type="RefSeq" id="WP_380223805.1">
    <property type="nucleotide sequence ID" value="NZ_JBHSOF010000003.1"/>
</dbReference>
<dbReference type="Gene3D" id="1.10.260.40">
    <property type="entry name" value="lambda repressor-like DNA-binding domains"/>
    <property type="match status" value="1"/>
</dbReference>
<organism evidence="2 3">
    <name type="scientific">Kitasatospora misakiensis</name>
    <dbReference type="NCBI Taxonomy" id="67330"/>
    <lineage>
        <taxon>Bacteria</taxon>
        <taxon>Bacillati</taxon>
        <taxon>Actinomycetota</taxon>
        <taxon>Actinomycetes</taxon>
        <taxon>Kitasatosporales</taxon>
        <taxon>Streptomycetaceae</taxon>
        <taxon>Kitasatospora</taxon>
    </lineage>
</organism>
<gene>
    <name evidence="2" type="ORF">ACFP3U_04315</name>
</gene>
<sequence>MPSSPSSSVAAVRKAIAGRLVEIRKDAGLSGAELSALCDWHPAKTSRIQSGRSAASEDDIRVWCTVCGASDRIPDLIAASRAADSMYQEWRRRNSSGLRLAQEKVIGDYEHTRLFRIYVSNVLPGFFQTAEYATALMQSITDFQGTPNDVAAAVPARLARAQLMYTGAHRFVVLIEEWVLRTRIGSPEDMAAQLRHLITLMSLPSVAIGIIPAGCPRAVWPLEAFYLFDDQRVVVETLTAKVTVLQPREITDYMRAFAGLSEMAVYGAKARALVAAAIASIE</sequence>
<proteinExistence type="predicted"/>
<dbReference type="InterPro" id="IPR001387">
    <property type="entry name" value="Cro/C1-type_HTH"/>
</dbReference>
<evidence type="ECO:0000259" key="1">
    <source>
        <dbReference type="Pfam" id="PF19054"/>
    </source>
</evidence>
<dbReference type="CDD" id="cd00093">
    <property type="entry name" value="HTH_XRE"/>
    <property type="match status" value="1"/>
</dbReference>
<protein>
    <submittedName>
        <fullName evidence="2">Helix-turn-helix domain-containing protein</fullName>
    </submittedName>
</protein>
<evidence type="ECO:0000313" key="2">
    <source>
        <dbReference type="EMBL" id="MFC5662205.1"/>
    </source>
</evidence>
<evidence type="ECO:0000313" key="3">
    <source>
        <dbReference type="Proteomes" id="UP001595975"/>
    </source>
</evidence>
<dbReference type="Pfam" id="PF13560">
    <property type="entry name" value="HTH_31"/>
    <property type="match status" value="1"/>
</dbReference>
<name>A0ABW0WVP0_9ACTN</name>
<reference evidence="3" key="1">
    <citation type="journal article" date="2019" name="Int. J. Syst. Evol. Microbiol.">
        <title>The Global Catalogue of Microorganisms (GCM) 10K type strain sequencing project: providing services to taxonomists for standard genome sequencing and annotation.</title>
        <authorList>
            <consortium name="The Broad Institute Genomics Platform"/>
            <consortium name="The Broad Institute Genome Sequencing Center for Infectious Disease"/>
            <person name="Wu L."/>
            <person name="Ma J."/>
        </authorList>
    </citation>
    <scope>NUCLEOTIDE SEQUENCE [LARGE SCALE GENOMIC DNA]</scope>
    <source>
        <strain evidence="3">CGMCC 4.1437</strain>
    </source>
</reference>
<feature type="domain" description="DUF5753" evidence="1">
    <location>
        <begin position="116"/>
        <end position="274"/>
    </location>
</feature>
<dbReference type="SUPFAM" id="SSF47413">
    <property type="entry name" value="lambda repressor-like DNA-binding domains"/>
    <property type="match status" value="1"/>
</dbReference>
<keyword evidence="3" id="KW-1185">Reference proteome</keyword>
<dbReference type="EMBL" id="JBHSOF010000003">
    <property type="protein sequence ID" value="MFC5662205.1"/>
    <property type="molecule type" value="Genomic_DNA"/>
</dbReference>
<dbReference type="Pfam" id="PF19054">
    <property type="entry name" value="DUF5753"/>
    <property type="match status" value="1"/>
</dbReference>
<dbReference type="InterPro" id="IPR010982">
    <property type="entry name" value="Lambda_DNA-bd_dom_sf"/>
</dbReference>